<feature type="domain" description="Rieske" evidence="6">
    <location>
        <begin position="10"/>
        <end position="114"/>
    </location>
</feature>
<evidence type="ECO:0000313" key="7">
    <source>
        <dbReference type="EMBL" id="TDU32583.1"/>
    </source>
</evidence>
<reference evidence="7 8" key="1">
    <citation type="submission" date="2019-03" db="EMBL/GenBank/DDBJ databases">
        <title>Genomic Encyclopedia of Type Strains, Phase IV (KMG-IV): sequencing the most valuable type-strain genomes for metagenomic binning, comparative biology and taxonomic classification.</title>
        <authorList>
            <person name="Goeker M."/>
        </authorList>
    </citation>
    <scope>NUCLEOTIDE SEQUENCE [LARGE SCALE GENOMIC DNA]</scope>
    <source>
        <strain evidence="7 8">DSM 26377</strain>
    </source>
</reference>
<dbReference type="SUPFAM" id="SSF55961">
    <property type="entry name" value="Bet v1-like"/>
    <property type="match status" value="1"/>
</dbReference>
<dbReference type="RefSeq" id="WP_210772292.1">
    <property type="nucleotide sequence ID" value="NZ_MWIN01000001.1"/>
</dbReference>
<evidence type="ECO:0000256" key="3">
    <source>
        <dbReference type="ARBA" id="ARBA00023002"/>
    </source>
</evidence>
<dbReference type="PANTHER" id="PTHR21266:SF60">
    <property type="entry name" value="3-KETOSTEROID-9-ALPHA-MONOOXYGENASE, OXYGENASE COMPONENT"/>
    <property type="match status" value="1"/>
</dbReference>
<dbReference type="Gene3D" id="2.102.10.10">
    <property type="entry name" value="Rieske [2Fe-2S] iron-sulphur domain"/>
    <property type="match status" value="1"/>
</dbReference>
<keyword evidence="7" id="KW-0503">Monooxygenase</keyword>
<evidence type="ECO:0000259" key="6">
    <source>
        <dbReference type="PROSITE" id="PS51296"/>
    </source>
</evidence>
<accession>A0A4R7PEE6</accession>
<dbReference type="PROSITE" id="PS51296">
    <property type="entry name" value="RIESKE"/>
    <property type="match status" value="1"/>
</dbReference>
<proteinExistence type="predicted"/>
<dbReference type="Proteomes" id="UP000295341">
    <property type="component" value="Unassembled WGS sequence"/>
</dbReference>
<dbReference type="PANTHER" id="PTHR21266">
    <property type="entry name" value="IRON-SULFUR DOMAIN CONTAINING PROTEIN"/>
    <property type="match status" value="1"/>
</dbReference>
<dbReference type="InterPro" id="IPR044043">
    <property type="entry name" value="VanA_C_cat"/>
</dbReference>
<protein>
    <submittedName>
        <fullName evidence="7">Vanillate O-demethylase monooxygenase subunit</fullName>
    </submittedName>
</protein>
<keyword evidence="2" id="KW-0479">Metal-binding</keyword>
<dbReference type="Pfam" id="PF19112">
    <property type="entry name" value="VanA_C"/>
    <property type="match status" value="1"/>
</dbReference>
<dbReference type="GO" id="GO:0046872">
    <property type="term" value="F:metal ion binding"/>
    <property type="evidence" value="ECO:0007669"/>
    <property type="project" value="UniProtKB-KW"/>
</dbReference>
<evidence type="ECO:0000256" key="5">
    <source>
        <dbReference type="ARBA" id="ARBA00023014"/>
    </source>
</evidence>
<dbReference type="GO" id="GO:0051537">
    <property type="term" value="F:2 iron, 2 sulfur cluster binding"/>
    <property type="evidence" value="ECO:0007669"/>
    <property type="project" value="UniProtKB-KW"/>
</dbReference>
<dbReference type="GO" id="GO:0004497">
    <property type="term" value="F:monooxygenase activity"/>
    <property type="evidence" value="ECO:0007669"/>
    <property type="project" value="UniProtKB-KW"/>
</dbReference>
<keyword evidence="4" id="KW-0408">Iron</keyword>
<dbReference type="EMBL" id="SOBT01000008">
    <property type="protein sequence ID" value="TDU32583.1"/>
    <property type="molecule type" value="Genomic_DNA"/>
</dbReference>
<keyword evidence="3" id="KW-0560">Oxidoreductase</keyword>
<dbReference type="GO" id="GO:0008168">
    <property type="term" value="F:methyltransferase activity"/>
    <property type="evidence" value="ECO:0007669"/>
    <property type="project" value="UniProtKB-KW"/>
</dbReference>
<dbReference type="Gene3D" id="3.90.380.10">
    <property type="entry name" value="Naphthalene 1,2-dioxygenase Alpha Subunit, Chain A, domain 1"/>
    <property type="match status" value="1"/>
</dbReference>
<dbReference type="InterPro" id="IPR017941">
    <property type="entry name" value="Rieske_2Fe-2S"/>
</dbReference>
<dbReference type="GO" id="GO:0032259">
    <property type="term" value="P:methylation"/>
    <property type="evidence" value="ECO:0007669"/>
    <property type="project" value="UniProtKB-KW"/>
</dbReference>
<dbReference type="Pfam" id="PF00355">
    <property type="entry name" value="Rieske"/>
    <property type="match status" value="1"/>
</dbReference>
<evidence type="ECO:0000256" key="4">
    <source>
        <dbReference type="ARBA" id="ARBA00023004"/>
    </source>
</evidence>
<keyword evidence="7" id="KW-0808">Transferase</keyword>
<dbReference type="InterPro" id="IPR050584">
    <property type="entry name" value="Cholesterol_7-desaturase"/>
</dbReference>
<keyword evidence="1" id="KW-0001">2Fe-2S</keyword>
<evidence type="ECO:0000313" key="8">
    <source>
        <dbReference type="Proteomes" id="UP000295341"/>
    </source>
</evidence>
<dbReference type="AlphaFoldDB" id="A0A4R7PEE6"/>
<name>A0A4R7PEE6_9GAMM</name>
<comment type="caution">
    <text evidence="7">The sequence shown here is derived from an EMBL/GenBank/DDBJ whole genome shotgun (WGS) entry which is preliminary data.</text>
</comment>
<organism evidence="7 8">
    <name type="scientific">Panacagrimonas perspica</name>
    <dbReference type="NCBI Taxonomy" id="381431"/>
    <lineage>
        <taxon>Bacteria</taxon>
        <taxon>Pseudomonadati</taxon>
        <taxon>Pseudomonadota</taxon>
        <taxon>Gammaproteobacteria</taxon>
        <taxon>Nevskiales</taxon>
        <taxon>Nevskiaceae</taxon>
        <taxon>Panacagrimonas</taxon>
    </lineage>
</organism>
<keyword evidence="5" id="KW-0411">Iron-sulfur</keyword>
<keyword evidence="7" id="KW-0489">Methyltransferase</keyword>
<dbReference type="SUPFAM" id="SSF50022">
    <property type="entry name" value="ISP domain"/>
    <property type="match status" value="1"/>
</dbReference>
<evidence type="ECO:0000256" key="2">
    <source>
        <dbReference type="ARBA" id="ARBA00022723"/>
    </source>
</evidence>
<gene>
    <name evidence="7" type="ORF">DFR24_1981</name>
</gene>
<keyword evidence="8" id="KW-1185">Reference proteome</keyword>
<dbReference type="InterPro" id="IPR036922">
    <property type="entry name" value="Rieske_2Fe-2S_sf"/>
</dbReference>
<sequence>MAEIFLKNAWYCAGWDHMVHQGRKSIVARKIAGVRVVLYRKPDGGMVALEDRCPHRQAALSLGRKEGDSLRCMYHGMKFRSDGVCEEIPGQDTIPEKACVRAFPVVEKDNWIWVWMGDPAKADPNLICFSVGPGEKGWNLKTSQMHVETNYRWEIENLADLSHLTWVHEKTVGGDPAYGQIRPKYQITPRGLNTIFWVRSVDPTGAVSHLFPPGTKLDICFDIQHTVPCNWIMRFRAFTAGTATEGESNGKLVVDTWTCQTVTPCDEDSVDYYYSWGCSDSTEFPGMSNLLGGTLDEAFTEDKIMLEAQHVRRKEEPNRKLINIGHDAGPGKMLWVLDKLIREEAGGMPTQQGVTA</sequence>
<evidence type="ECO:0000256" key="1">
    <source>
        <dbReference type="ARBA" id="ARBA00022714"/>
    </source>
</evidence>